<dbReference type="EMBL" id="CAJNOL010001522">
    <property type="protein sequence ID" value="CAF1375586.1"/>
    <property type="molecule type" value="Genomic_DNA"/>
</dbReference>
<dbReference type="Proteomes" id="UP000663854">
    <property type="component" value="Unassembled WGS sequence"/>
</dbReference>
<reference evidence="2" key="1">
    <citation type="submission" date="2021-02" db="EMBL/GenBank/DDBJ databases">
        <authorList>
            <person name="Nowell W R."/>
        </authorList>
    </citation>
    <scope>NUCLEOTIDE SEQUENCE</scope>
</reference>
<comment type="caution">
    <text evidence="2">The sequence shown here is derived from an EMBL/GenBank/DDBJ whole genome shotgun (WGS) entry which is preliminary data.</text>
</comment>
<evidence type="ECO:0000313" key="2">
    <source>
        <dbReference type="EMBL" id="CAF1375586.1"/>
    </source>
</evidence>
<dbReference type="EMBL" id="CAJNOH010000888">
    <property type="protein sequence ID" value="CAF1142905.1"/>
    <property type="molecule type" value="Genomic_DNA"/>
</dbReference>
<dbReference type="Proteomes" id="UP000663870">
    <property type="component" value="Unassembled WGS sequence"/>
</dbReference>
<evidence type="ECO:0000313" key="3">
    <source>
        <dbReference type="Proteomes" id="UP000663870"/>
    </source>
</evidence>
<protein>
    <submittedName>
        <fullName evidence="2">Uncharacterized protein</fullName>
    </submittedName>
</protein>
<dbReference type="AlphaFoldDB" id="A0A815IZQ9"/>
<sequence>MVFPPFTDLIGAWKCVGKNRIELRVGAYNLQLPGSNVPASLAFSKEDQHVIHALFGDIYKNDIVYYGFVDLDKSKYNILSTLNIDDVGNPRKRKYQIVPLTYDPSNDIVFMSAINNQNKIILSVINATNGMLLHTFNSIPNEIISLQYDIFNNKLFVHTETNDENLTQIVEIDTNNGNFKQILGQISGAKPTDISSYCPICRKYFLVMFENDHFMYAAVNTSDGGGISWRVPLNFSPLNIRFTYKKF</sequence>
<proteinExistence type="predicted"/>
<dbReference type="InterPro" id="IPR011044">
    <property type="entry name" value="Quino_amine_DH_bsu"/>
</dbReference>
<accession>A0A815IZQ9</accession>
<evidence type="ECO:0000313" key="1">
    <source>
        <dbReference type="EMBL" id="CAF1142905.1"/>
    </source>
</evidence>
<organism evidence="2 3">
    <name type="scientific">Rotaria sordida</name>
    <dbReference type="NCBI Taxonomy" id="392033"/>
    <lineage>
        <taxon>Eukaryota</taxon>
        <taxon>Metazoa</taxon>
        <taxon>Spiralia</taxon>
        <taxon>Gnathifera</taxon>
        <taxon>Rotifera</taxon>
        <taxon>Eurotatoria</taxon>
        <taxon>Bdelloidea</taxon>
        <taxon>Philodinida</taxon>
        <taxon>Philodinidae</taxon>
        <taxon>Rotaria</taxon>
    </lineage>
</organism>
<dbReference type="SUPFAM" id="SSF50969">
    <property type="entry name" value="YVTN repeat-like/Quinoprotein amine dehydrogenase"/>
    <property type="match status" value="1"/>
</dbReference>
<name>A0A815IZQ9_9BILA</name>
<keyword evidence="3" id="KW-1185">Reference proteome</keyword>
<gene>
    <name evidence="2" type="ORF">JXQ802_LOCUS33389</name>
    <name evidence="1" type="ORF">PYM288_LOCUS21805</name>
</gene>